<dbReference type="GO" id="GO:0005524">
    <property type="term" value="F:ATP binding"/>
    <property type="evidence" value="ECO:0007669"/>
    <property type="project" value="UniProtKB-UniRule"/>
</dbReference>
<feature type="binding site" evidence="7">
    <location>
        <position position="372"/>
    </location>
    <ligand>
        <name>ATP</name>
        <dbReference type="ChEBI" id="CHEBI:30616"/>
    </ligand>
</feature>
<dbReference type="FunFam" id="3.30.200.20:FF:000087">
    <property type="entry name" value="Dual specificity tyrosine-phosphorylation-regulated kinase 1A"/>
    <property type="match status" value="1"/>
</dbReference>
<dbReference type="PROSITE" id="PS00107">
    <property type="entry name" value="PROTEIN_KINASE_ATP"/>
    <property type="match status" value="1"/>
</dbReference>
<gene>
    <name evidence="10" type="ORF">N7476_007275</name>
</gene>
<dbReference type="CDD" id="cd14212">
    <property type="entry name" value="PKc_YAK1"/>
    <property type="match status" value="1"/>
</dbReference>
<dbReference type="InterPro" id="IPR017441">
    <property type="entry name" value="Protein_kinase_ATP_BS"/>
</dbReference>
<dbReference type="GO" id="GO:0005634">
    <property type="term" value="C:nucleus"/>
    <property type="evidence" value="ECO:0007669"/>
    <property type="project" value="TreeGrafter"/>
</dbReference>
<keyword evidence="11" id="KW-1185">Reference proteome</keyword>
<dbReference type="Gene3D" id="1.10.510.10">
    <property type="entry name" value="Transferase(Phosphotransferase) domain 1"/>
    <property type="match status" value="1"/>
</dbReference>
<accession>A0A9W9PU72</accession>
<dbReference type="PROSITE" id="PS50011">
    <property type="entry name" value="PROTEIN_KINASE_DOM"/>
    <property type="match status" value="1"/>
</dbReference>
<evidence type="ECO:0000256" key="4">
    <source>
        <dbReference type="ARBA" id="ARBA00022741"/>
    </source>
</evidence>
<feature type="region of interest" description="Disordered" evidence="8">
    <location>
        <begin position="850"/>
        <end position="898"/>
    </location>
</feature>
<feature type="compositionally biased region" description="Low complexity" evidence="8">
    <location>
        <begin position="215"/>
        <end position="232"/>
    </location>
</feature>
<dbReference type="GO" id="GO:0004713">
    <property type="term" value="F:protein tyrosine kinase activity"/>
    <property type="evidence" value="ECO:0007669"/>
    <property type="project" value="TreeGrafter"/>
</dbReference>
<evidence type="ECO:0000256" key="2">
    <source>
        <dbReference type="ARBA" id="ARBA00022527"/>
    </source>
</evidence>
<evidence type="ECO:0000256" key="6">
    <source>
        <dbReference type="ARBA" id="ARBA00022840"/>
    </source>
</evidence>
<comment type="similarity">
    <text evidence="1">Belongs to the protein kinase superfamily. CMGC Ser/Thr protein kinase family. MNB/DYRK subfamily.</text>
</comment>
<keyword evidence="5" id="KW-0418">Kinase</keyword>
<feature type="domain" description="Protein kinase" evidence="9">
    <location>
        <begin position="343"/>
        <end position="698"/>
    </location>
</feature>
<feature type="region of interest" description="Disordered" evidence="8">
    <location>
        <begin position="1"/>
        <end position="241"/>
    </location>
</feature>
<dbReference type="InterPro" id="IPR000719">
    <property type="entry name" value="Prot_kinase_dom"/>
</dbReference>
<dbReference type="EMBL" id="JAPZBO010000007">
    <property type="protein sequence ID" value="KAJ5311415.1"/>
    <property type="molecule type" value="Genomic_DNA"/>
</dbReference>
<reference evidence="10" key="1">
    <citation type="submission" date="2022-12" db="EMBL/GenBank/DDBJ databases">
        <authorList>
            <person name="Petersen C."/>
        </authorList>
    </citation>
    <scope>NUCLEOTIDE SEQUENCE</scope>
    <source>
        <strain evidence="10">IBT 21472</strain>
    </source>
</reference>
<dbReference type="Pfam" id="PF00069">
    <property type="entry name" value="Pkinase"/>
    <property type="match status" value="1"/>
</dbReference>
<protein>
    <recommendedName>
        <fullName evidence="9">Protein kinase domain-containing protein</fullName>
    </recommendedName>
</protein>
<keyword evidence="2" id="KW-0723">Serine/threonine-protein kinase</keyword>
<dbReference type="PANTHER" id="PTHR24058">
    <property type="entry name" value="DUAL SPECIFICITY PROTEIN KINASE"/>
    <property type="match status" value="1"/>
</dbReference>
<keyword evidence="6 7" id="KW-0067">ATP-binding</keyword>
<organism evidence="10 11">
    <name type="scientific">Penicillium atrosanguineum</name>
    <dbReference type="NCBI Taxonomy" id="1132637"/>
    <lineage>
        <taxon>Eukaryota</taxon>
        <taxon>Fungi</taxon>
        <taxon>Dikarya</taxon>
        <taxon>Ascomycota</taxon>
        <taxon>Pezizomycotina</taxon>
        <taxon>Eurotiomycetes</taxon>
        <taxon>Eurotiomycetidae</taxon>
        <taxon>Eurotiales</taxon>
        <taxon>Aspergillaceae</taxon>
        <taxon>Penicillium</taxon>
    </lineage>
</organism>
<dbReference type="InterPro" id="IPR011009">
    <property type="entry name" value="Kinase-like_dom_sf"/>
</dbReference>
<evidence type="ECO:0000256" key="3">
    <source>
        <dbReference type="ARBA" id="ARBA00022679"/>
    </source>
</evidence>
<feature type="compositionally biased region" description="Polar residues" evidence="8">
    <location>
        <begin position="179"/>
        <end position="189"/>
    </location>
</feature>
<proteinExistence type="inferred from homology"/>
<feature type="compositionally biased region" description="Pro residues" evidence="8">
    <location>
        <begin position="777"/>
        <end position="788"/>
    </location>
</feature>
<dbReference type="Gene3D" id="3.30.200.20">
    <property type="entry name" value="Phosphorylase Kinase, domain 1"/>
    <property type="match status" value="1"/>
</dbReference>
<feature type="compositionally biased region" description="Polar residues" evidence="8">
    <location>
        <begin position="143"/>
        <end position="154"/>
    </location>
</feature>
<dbReference type="SUPFAM" id="SSF56112">
    <property type="entry name" value="Protein kinase-like (PK-like)"/>
    <property type="match status" value="1"/>
</dbReference>
<reference evidence="10" key="2">
    <citation type="journal article" date="2023" name="IMA Fungus">
        <title>Comparative genomic study of the Penicillium genus elucidates a diverse pangenome and 15 lateral gene transfer events.</title>
        <authorList>
            <person name="Petersen C."/>
            <person name="Sorensen T."/>
            <person name="Nielsen M.R."/>
            <person name="Sondergaard T.E."/>
            <person name="Sorensen J.L."/>
            <person name="Fitzpatrick D.A."/>
            <person name="Frisvad J.C."/>
            <person name="Nielsen K.L."/>
        </authorList>
    </citation>
    <scope>NUCLEOTIDE SEQUENCE</scope>
    <source>
        <strain evidence="10">IBT 21472</strain>
    </source>
</reference>
<dbReference type="PROSITE" id="PS00108">
    <property type="entry name" value="PROTEIN_KINASE_ST"/>
    <property type="match status" value="1"/>
</dbReference>
<sequence length="920" mass="102306">MDSGWQPYQDPLMGDPAQYDTGLASHPQQLGSKYGQPPQSQPPVGFQYETFQTPSTNSKPSSAGPNSKPVSMASSPTATPRNRDYVTDADATMEDADPYNRAKYPSRPNHHNRASSQFLSQAEESSAARRYSPMSVLSPPMSYPTSPGKSQQSYGFPPTVPGQTRRSPARSADYASPSHGYQSPPSNRASRLPPLQAGDLSPDQYYPPSASSHMGSSFGPGSRSPRSGSLPSQVPGRGPVPKFQKIKSVQELQPRVHAQPAYRRANPEGGFISPLQALTTHLPSTYRICNPNFNYESSRNPRRVLTKPSKGVKNDGYDNEDSDYILYVNDILGSEEAGHKNRYLILDVLGQGTFGQVVKCQNLKTQEVVAVKVIKNKTAYFNQSMMEVSVLDLLNSKYDKNDDHHLLRLKDTFIHRQHLCLAFELLSVNLYELIKQNQFRGLSTTLVRVFAQQLLNALSLLNKAHLIHCDLKPENILLKKSVSCLACLQPSVSLDKTLTLEDNSLESPIIKVIDFGSACDERQTVYTYIQSRFYRSPEVLLGLPYSSAIDMWSLGCIVVELFLGLPLFPGSSEYNQVCRIVEMLGLPPTWMLEMGKQSGEFFEKTSDEYGRKTYRLKSLEQYSREHNTKEQPSKKYFSASTLEEIIRSYPMPRKNMKQAEMERELNNRVAFIDFVRGLLSINPLERWSPQQAKLHPFITQQKFTGPFVPPMNLKYSTLNKTVAPGVQQQQQAEAASKQRAAQAAHAQSTYNMQMNQYHAPAHAQAPPVYNGMYQQGAPPPPPPYPTQPPGYGHQMNMVPGQIPPQPQYAQSQSLYAQATTRAGRQRASTMHDGGGIPPTIQRVASHLDPSAPIRLQPSPAYYPPPADGYADASGQQHRRGSRAGGSGNGTGNGNQRNRDFIRTLEDGVLSEGYMSQNQWH</sequence>
<evidence type="ECO:0000256" key="5">
    <source>
        <dbReference type="ARBA" id="ARBA00022777"/>
    </source>
</evidence>
<keyword evidence="3" id="KW-0808">Transferase</keyword>
<dbReference type="AlphaFoldDB" id="A0A9W9PU72"/>
<comment type="caution">
    <text evidence="10">The sequence shown here is derived from an EMBL/GenBank/DDBJ whole genome shotgun (WGS) entry which is preliminary data.</text>
</comment>
<dbReference type="InterPro" id="IPR008271">
    <property type="entry name" value="Ser/Thr_kinase_AS"/>
</dbReference>
<evidence type="ECO:0000313" key="11">
    <source>
        <dbReference type="Proteomes" id="UP001147746"/>
    </source>
</evidence>
<feature type="region of interest" description="Disordered" evidence="8">
    <location>
        <begin position="766"/>
        <end position="835"/>
    </location>
</feature>
<feature type="compositionally biased region" description="Polar residues" evidence="8">
    <location>
        <begin position="49"/>
        <end position="80"/>
    </location>
</feature>
<feature type="compositionally biased region" description="Gly residues" evidence="8">
    <location>
        <begin position="882"/>
        <end position="892"/>
    </location>
</feature>
<feature type="compositionally biased region" description="Polar residues" evidence="8">
    <location>
        <begin position="114"/>
        <end position="124"/>
    </location>
</feature>
<evidence type="ECO:0000256" key="7">
    <source>
        <dbReference type="PROSITE-ProRule" id="PRU10141"/>
    </source>
</evidence>
<evidence type="ECO:0000256" key="1">
    <source>
        <dbReference type="ARBA" id="ARBA00008867"/>
    </source>
</evidence>
<name>A0A9W9PU72_9EURO</name>
<dbReference type="Proteomes" id="UP001147746">
    <property type="component" value="Unassembled WGS sequence"/>
</dbReference>
<dbReference type="InterPro" id="IPR050494">
    <property type="entry name" value="Ser_Thr_dual-spec_kinase"/>
</dbReference>
<keyword evidence="4 7" id="KW-0547">Nucleotide-binding</keyword>
<dbReference type="GO" id="GO:0004674">
    <property type="term" value="F:protein serine/threonine kinase activity"/>
    <property type="evidence" value="ECO:0007669"/>
    <property type="project" value="UniProtKB-KW"/>
</dbReference>
<evidence type="ECO:0000313" key="10">
    <source>
        <dbReference type="EMBL" id="KAJ5311415.1"/>
    </source>
</evidence>
<dbReference type="SMART" id="SM00220">
    <property type="entry name" value="S_TKc"/>
    <property type="match status" value="1"/>
</dbReference>
<dbReference type="GO" id="GO:0005737">
    <property type="term" value="C:cytoplasm"/>
    <property type="evidence" value="ECO:0007669"/>
    <property type="project" value="TreeGrafter"/>
</dbReference>
<evidence type="ECO:0000256" key="8">
    <source>
        <dbReference type="SAM" id="MobiDB-lite"/>
    </source>
</evidence>
<feature type="compositionally biased region" description="Low complexity" evidence="8">
    <location>
        <begin position="807"/>
        <end position="827"/>
    </location>
</feature>
<dbReference type="PANTHER" id="PTHR24058:SF17">
    <property type="entry name" value="HOMEODOMAIN INTERACTING PROTEIN KINASE, ISOFORM D"/>
    <property type="match status" value="1"/>
</dbReference>
<evidence type="ECO:0000259" key="9">
    <source>
        <dbReference type="PROSITE" id="PS50011"/>
    </source>
</evidence>